<keyword evidence="3" id="KW-1185">Reference proteome</keyword>
<gene>
    <name evidence="2" type="ORF">Nepgr_006778</name>
</gene>
<feature type="transmembrane region" description="Helical" evidence="1">
    <location>
        <begin position="69"/>
        <end position="91"/>
    </location>
</feature>
<evidence type="ECO:0000313" key="2">
    <source>
        <dbReference type="EMBL" id="GMH04938.1"/>
    </source>
</evidence>
<dbReference type="EMBL" id="BSYO01000005">
    <property type="protein sequence ID" value="GMH04938.1"/>
    <property type="molecule type" value="Genomic_DNA"/>
</dbReference>
<evidence type="ECO:0000313" key="3">
    <source>
        <dbReference type="Proteomes" id="UP001279734"/>
    </source>
</evidence>
<name>A0AAD3S5N2_NEPGR</name>
<dbReference type="Proteomes" id="UP001279734">
    <property type="component" value="Unassembled WGS sequence"/>
</dbReference>
<keyword evidence="1" id="KW-0812">Transmembrane</keyword>
<reference evidence="2" key="1">
    <citation type="submission" date="2023-05" db="EMBL/GenBank/DDBJ databases">
        <title>Nepenthes gracilis genome sequencing.</title>
        <authorList>
            <person name="Fukushima K."/>
        </authorList>
    </citation>
    <scope>NUCLEOTIDE SEQUENCE</scope>
    <source>
        <strain evidence="2">SING2019-196</strain>
    </source>
</reference>
<evidence type="ECO:0000256" key="1">
    <source>
        <dbReference type="SAM" id="Phobius"/>
    </source>
</evidence>
<organism evidence="2 3">
    <name type="scientific">Nepenthes gracilis</name>
    <name type="common">Slender pitcher plant</name>
    <dbReference type="NCBI Taxonomy" id="150966"/>
    <lineage>
        <taxon>Eukaryota</taxon>
        <taxon>Viridiplantae</taxon>
        <taxon>Streptophyta</taxon>
        <taxon>Embryophyta</taxon>
        <taxon>Tracheophyta</taxon>
        <taxon>Spermatophyta</taxon>
        <taxon>Magnoliopsida</taxon>
        <taxon>eudicotyledons</taxon>
        <taxon>Gunneridae</taxon>
        <taxon>Pentapetalae</taxon>
        <taxon>Caryophyllales</taxon>
        <taxon>Nepenthaceae</taxon>
        <taxon>Nepenthes</taxon>
    </lineage>
</organism>
<accession>A0AAD3S5N2</accession>
<comment type="caution">
    <text evidence="2">The sequence shown here is derived from an EMBL/GenBank/DDBJ whole genome shotgun (WGS) entry which is preliminary data.</text>
</comment>
<keyword evidence="1" id="KW-0472">Membrane</keyword>
<sequence>MPPIESGHDSSIVYPDYGALDPSAVTRAFSVAFHLRSPDRGNGDEQFARQAINGWQRMARRPAVGWSDWQLLVLKTGGALMLVIAPGLLVLSLQMGLKRPTAGLIAVAGGDLLHSVASFRLGLLAVTVESCVGRGMMR</sequence>
<proteinExistence type="predicted"/>
<protein>
    <submittedName>
        <fullName evidence="2">Uncharacterized protein</fullName>
    </submittedName>
</protein>
<dbReference type="AlphaFoldDB" id="A0AAD3S5N2"/>
<keyword evidence="1" id="KW-1133">Transmembrane helix</keyword>